<dbReference type="GO" id="GO:0000435">
    <property type="term" value="P:positive regulation of transcription from RNA polymerase II promoter by galactose"/>
    <property type="evidence" value="ECO:0007669"/>
    <property type="project" value="TreeGrafter"/>
</dbReference>
<keyword evidence="9" id="KW-1185">Reference proteome</keyword>
<dbReference type="VEuPathDB" id="FungiDB:PV08_08545"/>
<evidence type="ECO:0000256" key="5">
    <source>
        <dbReference type="SAM" id="MobiDB-lite"/>
    </source>
</evidence>
<dbReference type="Proteomes" id="UP000053328">
    <property type="component" value="Unassembled WGS sequence"/>
</dbReference>
<keyword evidence="6" id="KW-0812">Transmembrane</keyword>
<dbReference type="EMBL" id="KN847497">
    <property type="protein sequence ID" value="KIW13357.1"/>
    <property type="molecule type" value="Genomic_DNA"/>
</dbReference>
<dbReference type="PANTHER" id="PTHR47424">
    <property type="entry name" value="REGULATORY PROTEIN GAL4"/>
    <property type="match status" value="1"/>
</dbReference>
<feature type="transmembrane region" description="Helical" evidence="6">
    <location>
        <begin position="502"/>
        <end position="520"/>
    </location>
</feature>
<feature type="compositionally biased region" description="Polar residues" evidence="5">
    <location>
        <begin position="600"/>
        <end position="610"/>
    </location>
</feature>
<keyword evidence="4" id="KW-0539">Nucleus</keyword>
<dbReference type="PANTHER" id="PTHR47424:SF3">
    <property type="entry name" value="REGULATORY PROTEIN GAL4"/>
    <property type="match status" value="1"/>
</dbReference>
<dbReference type="InterPro" id="IPR007219">
    <property type="entry name" value="XnlR_reg_dom"/>
</dbReference>
<keyword evidence="6" id="KW-1133">Transmembrane helix</keyword>
<reference evidence="8 9" key="1">
    <citation type="submission" date="2015-01" db="EMBL/GenBank/DDBJ databases">
        <title>The Genome Sequence of Exophiala spinifera CBS89968.</title>
        <authorList>
            <consortium name="The Broad Institute Genomics Platform"/>
            <person name="Cuomo C."/>
            <person name="de Hoog S."/>
            <person name="Gorbushina A."/>
            <person name="Stielow B."/>
            <person name="Teixiera M."/>
            <person name="Abouelleil A."/>
            <person name="Chapman S.B."/>
            <person name="Priest M."/>
            <person name="Young S.K."/>
            <person name="Wortman J."/>
            <person name="Nusbaum C."/>
            <person name="Birren B."/>
        </authorList>
    </citation>
    <scope>NUCLEOTIDE SEQUENCE [LARGE SCALE GENOMIC DNA]</scope>
    <source>
        <strain evidence="8 9">CBS 89968</strain>
    </source>
</reference>
<dbReference type="AlphaFoldDB" id="A0A0D1ZKK3"/>
<organism evidence="8 9">
    <name type="scientific">Exophiala spinifera</name>
    <dbReference type="NCBI Taxonomy" id="91928"/>
    <lineage>
        <taxon>Eukaryota</taxon>
        <taxon>Fungi</taxon>
        <taxon>Dikarya</taxon>
        <taxon>Ascomycota</taxon>
        <taxon>Pezizomycotina</taxon>
        <taxon>Eurotiomycetes</taxon>
        <taxon>Chaetothyriomycetidae</taxon>
        <taxon>Chaetothyriales</taxon>
        <taxon>Herpotrichiellaceae</taxon>
        <taxon>Exophiala</taxon>
    </lineage>
</organism>
<dbReference type="GO" id="GO:0008270">
    <property type="term" value="F:zinc ion binding"/>
    <property type="evidence" value="ECO:0007669"/>
    <property type="project" value="InterPro"/>
</dbReference>
<protein>
    <recommendedName>
        <fullName evidence="7">Xylanolytic transcriptional activator regulatory domain-containing protein</fullName>
    </recommendedName>
</protein>
<dbReference type="OrthoDB" id="3364175at2759"/>
<keyword evidence="6" id="KW-0472">Membrane</keyword>
<dbReference type="GeneID" id="27335628"/>
<gene>
    <name evidence="8" type="ORF">PV08_08545</name>
</gene>
<evidence type="ECO:0000256" key="1">
    <source>
        <dbReference type="ARBA" id="ARBA00023015"/>
    </source>
</evidence>
<dbReference type="RefSeq" id="XP_016233573.1">
    <property type="nucleotide sequence ID" value="XM_016382870.1"/>
</dbReference>
<accession>A0A0D1ZKK3</accession>
<dbReference type="GO" id="GO:0006351">
    <property type="term" value="P:DNA-templated transcription"/>
    <property type="evidence" value="ECO:0007669"/>
    <property type="project" value="InterPro"/>
</dbReference>
<evidence type="ECO:0000256" key="6">
    <source>
        <dbReference type="SAM" id="Phobius"/>
    </source>
</evidence>
<evidence type="ECO:0000256" key="4">
    <source>
        <dbReference type="ARBA" id="ARBA00023242"/>
    </source>
</evidence>
<dbReference type="GO" id="GO:0005634">
    <property type="term" value="C:nucleus"/>
    <property type="evidence" value="ECO:0007669"/>
    <property type="project" value="TreeGrafter"/>
</dbReference>
<feature type="domain" description="Xylanolytic transcriptional activator regulatory" evidence="7">
    <location>
        <begin position="248"/>
        <end position="321"/>
    </location>
</feature>
<evidence type="ECO:0000313" key="8">
    <source>
        <dbReference type="EMBL" id="KIW13357.1"/>
    </source>
</evidence>
<name>A0A0D1ZKK3_9EURO</name>
<proteinExistence type="predicted"/>
<feature type="region of interest" description="Disordered" evidence="5">
    <location>
        <begin position="584"/>
        <end position="610"/>
    </location>
</feature>
<dbReference type="STRING" id="91928.A0A0D1ZKK3"/>
<evidence type="ECO:0000256" key="3">
    <source>
        <dbReference type="ARBA" id="ARBA00023163"/>
    </source>
</evidence>
<evidence type="ECO:0000259" key="7">
    <source>
        <dbReference type="SMART" id="SM00906"/>
    </source>
</evidence>
<sequence>MWLQSASQPGNYKSAKTAVGLQPQMQMLAGTDDGLASQISPQLRSSTNTVMDENDTSEDAIDGPSSNIAFLRHISEAFAQASGQRQVTKATLNPSNPTGDWVCVTHAQGDISGNTFNPSEDGINIYALPSETRTRVLIDEYFQKTGQLLPIIHEASFRETFIEMKRSNFTATRRTWLGLVNIILALGCTLIVDGDDTAKERIAESDMYCQRANRLCEREPRKSISLELVQYLLLMGQYLQGTQKSVQAWTVHYLAISTAFQLGLHSPRTNAGFPPVEGEVRKRVWFGCILLDRTLSMTFGRPCIISKKHVRLELPSANIQIMGQTPESAAIQHMDARYFQATIKLNNILYEVLDTCYEQNIGPAETHADAQILSMTLKGDQQLDEWRSQIVPALGLRILHTPLVSQDLGNFELKDKIVERFNLVLSLRFHNLRILNHRRILEKFLNSTKGVNDVEANMIRQVYVSSIETCLESSINIVAIVHHVVLSHGWHRDLLGAWNYSLFYTFNAGLVLIAALLVAAKGSDTERVQTLPSWKYLDNAMMYVNMAVEALQNLDRGNRVVQGIVDYLSHLAMACSSLLSKPGTTHNDRNVDQHGPHAATGNSLSPQQAPQAGASYRAFSQLPEVFNIESNLSGFMLDTDVDSFFRLSDPDSLDLNGFL</sequence>
<evidence type="ECO:0000313" key="9">
    <source>
        <dbReference type="Proteomes" id="UP000053328"/>
    </source>
</evidence>
<dbReference type="GO" id="GO:0000981">
    <property type="term" value="F:DNA-binding transcription factor activity, RNA polymerase II-specific"/>
    <property type="evidence" value="ECO:0007669"/>
    <property type="project" value="TreeGrafter"/>
</dbReference>
<dbReference type="Pfam" id="PF04082">
    <property type="entry name" value="Fungal_trans"/>
    <property type="match status" value="1"/>
</dbReference>
<keyword evidence="2" id="KW-0238">DNA-binding</keyword>
<evidence type="ECO:0000256" key="2">
    <source>
        <dbReference type="ARBA" id="ARBA00023125"/>
    </source>
</evidence>
<dbReference type="HOGENOM" id="CLU_008511_0_1_1"/>
<dbReference type="GO" id="GO:0000978">
    <property type="term" value="F:RNA polymerase II cis-regulatory region sequence-specific DNA binding"/>
    <property type="evidence" value="ECO:0007669"/>
    <property type="project" value="TreeGrafter"/>
</dbReference>
<dbReference type="SMART" id="SM00906">
    <property type="entry name" value="Fungal_trans"/>
    <property type="match status" value="1"/>
</dbReference>
<feature type="compositionally biased region" description="Basic and acidic residues" evidence="5">
    <location>
        <begin position="586"/>
        <end position="595"/>
    </location>
</feature>
<dbReference type="CDD" id="cd12148">
    <property type="entry name" value="fungal_TF_MHR"/>
    <property type="match status" value="1"/>
</dbReference>
<keyword evidence="1" id="KW-0805">Transcription regulation</keyword>
<keyword evidence="3" id="KW-0804">Transcription</keyword>
<dbReference type="InterPro" id="IPR051127">
    <property type="entry name" value="Fungal_SecMet_Regulators"/>
</dbReference>